<evidence type="ECO:0000256" key="1">
    <source>
        <dbReference type="SAM" id="MobiDB-lite"/>
    </source>
</evidence>
<protein>
    <submittedName>
        <fullName evidence="3">Zinc finger protein 728</fullName>
    </submittedName>
</protein>
<dbReference type="Pfam" id="PF01352">
    <property type="entry name" value="KRAB"/>
    <property type="match status" value="1"/>
</dbReference>
<proteinExistence type="predicted"/>
<feature type="region of interest" description="Disordered" evidence="1">
    <location>
        <begin position="1"/>
        <end position="70"/>
    </location>
</feature>
<dbReference type="Gene3D" id="6.10.140.140">
    <property type="match status" value="1"/>
</dbReference>
<dbReference type="InterPro" id="IPR001909">
    <property type="entry name" value="KRAB"/>
</dbReference>
<dbReference type="SUPFAM" id="SSF109640">
    <property type="entry name" value="KRAB domain (Kruppel-associated box)"/>
    <property type="match status" value="1"/>
</dbReference>
<evidence type="ECO:0000313" key="4">
    <source>
        <dbReference type="Proteomes" id="UP000710432"/>
    </source>
</evidence>
<dbReference type="Proteomes" id="UP000710432">
    <property type="component" value="Unassembled WGS sequence"/>
</dbReference>
<dbReference type="AlphaFoldDB" id="A0A8J6H297"/>
<sequence>MKILTTAIQSESAGSSRLPRRSWTVSSRHSLGGRSRPALSGSEIPGGLEQQETQHRSHRPLPGADLNPDSVAQPRLEQHLQSELLPASHGPVPTPSTMDLPAAPADPSDLLGCSAPRTNLRSEIQLQPCSKKLHSELEEMLSFRDVAIDFSAEECEYLDPDQWTLYKDVMLENFSNLVFLGLASSKPYLVTFLEQGREPLDMKRQAAAAMETGV</sequence>
<organism evidence="3 4">
    <name type="scientific">Microtus ochrogaster</name>
    <name type="common">Prairie vole</name>
    <dbReference type="NCBI Taxonomy" id="79684"/>
    <lineage>
        <taxon>Eukaryota</taxon>
        <taxon>Metazoa</taxon>
        <taxon>Chordata</taxon>
        <taxon>Craniata</taxon>
        <taxon>Vertebrata</taxon>
        <taxon>Euteleostomi</taxon>
        <taxon>Mammalia</taxon>
        <taxon>Eutheria</taxon>
        <taxon>Euarchontoglires</taxon>
        <taxon>Glires</taxon>
        <taxon>Rodentia</taxon>
        <taxon>Myomorpha</taxon>
        <taxon>Muroidea</taxon>
        <taxon>Cricetidae</taxon>
        <taxon>Arvicolinae</taxon>
        <taxon>Microtus</taxon>
    </lineage>
</organism>
<feature type="domain" description="KRAB" evidence="2">
    <location>
        <begin position="141"/>
        <end position="212"/>
    </location>
</feature>
<feature type="region of interest" description="Disordered" evidence="1">
    <location>
        <begin position="86"/>
        <end position="110"/>
    </location>
</feature>
<dbReference type="GO" id="GO:0006355">
    <property type="term" value="P:regulation of DNA-templated transcription"/>
    <property type="evidence" value="ECO:0007669"/>
    <property type="project" value="InterPro"/>
</dbReference>
<evidence type="ECO:0000313" key="3">
    <source>
        <dbReference type="EMBL" id="KAH0521535.1"/>
    </source>
</evidence>
<accession>A0A8J6H297</accession>
<dbReference type="InterPro" id="IPR036051">
    <property type="entry name" value="KRAB_dom_sf"/>
</dbReference>
<dbReference type="PANTHER" id="PTHR23232:SF158">
    <property type="entry name" value="KRAB DOMAIN-CONTAINING PROTEIN 5"/>
    <property type="match status" value="1"/>
</dbReference>
<feature type="compositionally biased region" description="Polar residues" evidence="1">
    <location>
        <begin position="1"/>
        <end position="15"/>
    </location>
</feature>
<dbReference type="InterPro" id="IPR050169">
    <property type="entry name" value="Krueppel_C2H2_ZnF"/>
</dbReference>
<evidence type="ECO:0000259" key="2">
    <source>
        <dbReference type="PROSITE" id="PS50805"/>
    </source>
</evidence>
<reference evidence="3" key="1">
    <citation type="submission" date="2020-03" db="EMBL/GenBank/DDBJ databases">
        <title>Studies in the Genomics of Life Span.</title>
        <authorList>
            <person name="Glass D."/>
        </authorList>
    </citation>
    <scope>NUCLEOTIDE SEQUENCE</scope>
    <source>
        <strain evidence="3">LTLLF</strain>
        <tissue evidence="3">Muscle</tissue>
    </source>
</reference>
<gene>
    <name evidence="3" type="ORF">LTLLF_102095</name>
</gene>
<dbReference type="SMART" id="SM00349">
    <property type="entry name" value="KRAB"/>
    <property type="match status" value="1"/>
</dbReference>
<name>A0A8J6H297_MICOH</name>
<dbReference type="PANTHER" id="PTHR23232">
    <property type="entry name" value="KRAB DOMAIN C2H2 ZINC FINGER"/>
    <property type="match status" value="1"/>
</dbReference>
<comment type="caution">
    <text evidence="3">The sequence shown here is derived from an EMBL/GenBank/DDBJ whole genome shotgun (WGS) entry which is preliminary data.</text>
</comment>
<dbReference type="EMBL" id="JAATJU010000079">
    <property type="protein sequence ID" value="KAH0521535.1"/>
    <property type="molecule type" value="Genomic_DNA"/>
</dbReference>
<dbReference type="PROSITE" id="PS50805">
    <property type="entry name" value="KRAB"/>
    <property type="match status" value="1"/>
</dbReference>
<dbReference type="CDD" id="cd07765">
    <property type="entry name" value="KRAB_A-box"/>
    <property type="match status" value="1"/>
</dbReference>